<dbReference type="CDD" id="cd16414">
    <property type="entry name" value="dndB_like"/>
    <property type="match status" value="1"/>
</dbReference>
<dbReference type="Proteomes" id="UP000246661">
    <property type="component" value="Unassembled WGS sequence"/>
</dbReference>
<dbReference type="EMBL" id="QGTX01000001">
    <property type="protein sequence ID" value="PWW23479.1"/>
    <property type="molecule type" value="Genomic_DNA"/>
</dbReference>
<comment type="caution">
    <text evidence="2">The sequence shown here is derived from an EMBL/GenBank/DDBJ whole genome shotgun (WGS) entry which is preliminary data.</text>
</comment>
<evidence type="ECO:0000313" key="3">
    <source>
        <dbReference type="Proteomes" id="UP000246661"/>
    </source>
</evidence>
<keyword evidence="3" id="KW-1185">Reference proteome</keyword>
<sequence length="438" mass="48848">MSVTRPCLRGRMGSTTYYEITMTARELTTSVRPARETDSWASASLDERIQREVNETRVRETIVPYLAKHEDRFFGSFIVLVPQGAVTFEGLSDLNVNLPAAYDVGNMGFLTLKKGELVALDGQHRLVAFRQVITTGQQLGPYSSVVGDDEVCVLVIEMESPTKTRRIFNKVNRHAKPTGRSDNIITSEDDGYAIVSRRLLDQAHEGPLAPIGEVGGDQRDLVTWRSTTLSRQSDLLTTLSTVYETVTDILSYSGYSGFSEKEDPVAPPDDVLDKAFDVAAGWWSAILTLEVFRTALHNPSSVPVTRADSTHKWSLLLRPVGQMALVRGLIRAMDRSRGELSREKALERAGRLSWKASPDSYWRDTIVNAAGRMIARKEAVDLAADLLAYLVAPEWTSEEEKSDLYERWNKARGRDPFSDVEDLPEEEIPEELPAPGID</sequence>
<organism evidence="2 3">
    <name type="scientific">Geodermatophilus normandii</name>
    <dbReference type="NCBI Taxonomy" id="1137989"/>
    <lineage>
        <taxon>Bacteria</taxon>
        <taxon>Bacillati</taxon>
        <taxon>Actinomycetota</taxon>
        <taxon>Actinomycetes</taxon>
        <taxon>Geodermatophilales</taxon>
        <taxon>Geodermatophilaceae</taxon>
        <taxon>Geodermatophilus</taxon>
    </lineage>
</organism>
<dbReference type="InterPro" id="IPR017642">
    <property type="entry name" value="DNA_S_mod_DndB"/>
</dbReference>
<feature type="region of interest" description="Disordered" evidence="1">
    <location>
        <begin position="414"/>
        <end position="438"/>
    </location>
</feature>
<evidence type="ECO:0000256" key="1">
    <source>
        <dbReference type="SAM" id="MobiDB-lite"/>
    </source>
</evidence>
<protein>
    <submittedName>
        <fullName evidence="2">DNA sulfur modification protein DndB</fullName>
    </submittedName>
</protein>
<dbReference type="OrthoDB" id="3524978at2"/>
<reference evidence="3" key="1">
    <citation type="submission" date="2018-05" db="EMBL/GenBank/DDBJ databases">
        <authorList>
            <person name="Klenk H.-P."/>
            <person name="Huntemann M."/>
            <person name="Clum A."/>
            <person name="Pillay M."/>
            <person name="Palaniappan K."/>
            <person name="Varghese N."/>
            <person name="Mikhailova N."/>
            <person name="Stamatis D."/>
            <person name="Reddy T."/>
            <person name="Daum C."/>
            <person name="Shapiro N."/>
            <person name="Ivanova N."/>
            <person name="Kyrpides N."/>
            <person name="Woyke T."/>
        </authorList>
    </citation>
    <scope>NUCLEOTIDE SEQUENCE [LARGE SCALE GENOMIC DNA]</scope>
    <source>
        <strain evidence="3">DSM 45417</strain>
    </source>
</reference>
<proteinExistence type="predicted"/>
<feature type="compositionally biased region" description="Acidic residues" evidence="1">
    <location>
        <begin position="418"/>
        <end position="430"/>
    </location>
</feature>
<dbReference type="InterPro" id="IPR017601">
    <property type="entry name" value="DGQHR-contain_dom"/>
</dbReference>
<dbReference type="Pfam" id="PF14072">
    <property type="entry name" value="DndB"/>
    <property type="match status" value="1"/>
</dbReference>
<dbReference type="RefSeq" id="WP_146220440.1">
    <property type="nucleotide sequence ID" value="NZ_QGTX01000001.1"/>
</dbReference>
<dbReference type="NCBIfam" id="TIGR03187">
    <property type="entry name" value="DGQHR"/>
    <property type="match status" value="1"/>
</dbReference>
<evidence type="ECO:0000313" key="2">
    <source>
        <dbReference type="EMBL" id="PWW23479.1"/>
    </source>
</evidence>
<dbReference type="AlphaFoldDB" id="A0A317QKE2"/>
<gene>
    <name evidence="2" type="ORF">JD79_02653</name>
</gene>
<accession>A0A317QKE2</accession>
<name>A0A317QKE2_9ACTN</name>